<dbReference type="InterPro" id="IPR002052">
    <property type="entry name" value="DNA_methylase_N6_adenine_CS"/>
</dbReference>
<evidence type="ECO:0000313" key="4">
    <source>
        <dbReference type="Proteomes" id="UP001321861"/>
    </source>
</evidence>
<dbReference type="AlphaFoldDB" id="A0AAU9DES8"/>
<accession>A0AAU9DES8</accession>
<dbReference type="EMBL" id="AP026802">
    <property type="protein sequence ID" value="BDR59387.1"/>
    <property type="molecule type" value="Genomic_DNA"/>
</dbReference>
<keyword evidence="4" id="KW-1185">Reference proteome</keyword>
<dbReference type="Pfam" id="PF03602">
    <property type="entry name" value="Cons_hypoth95"/>
    <property type="match status" value="1"/>
</dbReference>
<keyword evidence="2" id="KW-0808">Transferase</keyword>
<evidence type="ECO:0000256" key="1">
    <source>
        <dbReference type="ARBA" id="ARBA00022603"/>
    </source>
</evidence>
<dbReference type="PIRSF" id="PIRSF004553">
    <property type="entry name" value="CHP00095"/>
    <property type="match status" value="1"/>
</dbReference>
<dbReference type="PANTHER" id="PTHR43542">
    <property type="entry name" value="METHYLTRANSFERASE"/>
    <property type="match status" value="1"/>
</dbReference>
<evidence type="ECO:0000313" key="3">
    <source>
        <dbReference type="EMBL" id="BDR59387.1"/>
    </source>
</evidence>
<organism evidence="3 4">
    <name type="scientific">Xylocopilactobacillus apicola</name>
    <dbReference type="NCBI Taxonomy" id="2932184"/>
    <lineage>
        <taxon>Bacteria</taxon>
        <taxon>Bacillati</taxon>
        <taxon>Bacillota</taxon>
        <taxon>Bacilli</taxon>
        <taxon>Lactobacillales</taxon>
        <taxon>Lactobacillaceae</taxon>
        <taxon>Xylocopilactobacillus</taxon>
    </lineage>
</organism>
<gene>
    <name evidence="3" type="ORF">XA3_18280</name>
</gene>
<dbReference type="GO" id="GO:0003676">
    <property type="term" value="F:nucleic acid binding"/>
    <property type="evidence" value="ECO:0007669"/>
    <property type="project" value="InterPro"/>
</dbReference>
<dbReference type="CDD" id="cd02440">
    <property type="entry name" value="AdoMet_MTases"/>
    <property type="match status" value="1"/>
</dbReference>
<reference evidence="3 4" key="1">
    <citation type="journal article" date="2023" name="Microbiol. Spectr.">
        <title>Symbiosis of Carpenter Bees with Uncharacterized Lactic Acid Bacteria Showing NAD Auxotrophy.</title>
        <authorList>
            <person name="Kawasaki S."/>
            <person name="Ozawa K."/>
            <person name="Mori T."/>
            <person name="Yamamoto A."/>
            <person name="Ito M."/>
            <person name="Ohkuma M."/>
            <person name="Sakamoto M."/>
            <person name="Matsutani M."/>
        </authorList>
    </citation>
    <scope>NUCLEOTIDE SEQUENCE [LARGE SCALE GENOMIC DNA]</scope>
    <source>
        <strain evidence="3 4">XA3</strain>
    </source>
</reference>
<dbReference type="PANTHER" id="PTHR43542:SF1">
    <property type="entry name" value="METHYLTRANSFERASE"/>
    <property type="match status" value="1"/>
</dbReference>
<dbReference type="Gene3D" id="3.40.50.150">
    <property type="entry name" value="Vaccinia Virus protein VP39"/>
    <property type="match status" value="1"/>
</dbReference>
<dbReference type="SUPFAM" id="SSF53335">
    <property type="entry name" value="S-adenosyl-L-methionine-dependent methyltransferases"/>
    <property type="match status" value="1"/>
</dbReference>
<dbReference type="GO" id="GO:0008168">
    <property type="term" value="F:methyltransferase activity"/>
    <property type="evidence" value="ECO:0007669"/>
    <property type="project" value="UniProtKB-KW"/>
</dbReference>
<dbReference type="Proteomes" id="UP001321861">
    <property type="component" value="Chromosome"/>
</dbReference>
<evidence type="ECO:0000256" key="2">
    <source>
        <dbReference type="ARBA" id="ARBA00022679"/>
    </source>
</evidence>
<protein>
    <submittedName>
        <fullName evidence="3">rRNA methyltransferase</fullName>
    </submittedName>
</protein>
<dbReference type="KEGG" id="xap:XA3_18280"/>
<dbReference type="GO" id="GO:0031167">
    <property type="term" value="P:rRNA methylation"/>
    <property type="evidence" value="ECO:0007669"/>
    <property type="project" value="InterPro"/>
</dbReference>
<proteinExistence type="predicted"/>
<dbReference type="InterPro" id="IPR029063">
    <property type="entry name" value="SAM-dependent_MTases_sf"/>
</dbReference>
<dbReference type="PROSITE" id="PS00092">
    <property type="entry name" value="N6_MTASE"/>
    <property type="match status" value="1"/>
</dbReference>
<name>A0AAU9DES8_9LACO</name>
<keyword evidence="1 3" id="KW-0489">Methyltransferase</keyword>
<dbReference type="NCBIfam" id="TIGR00095">
    <property type="entry name" value="16S rRNA (guanine(966)-N(2))-methyltransferase RsmD"/>
    <property type="match status" value="1"/>
</dbReference>
<dbReference type="InterPro" id="IPR004398">
    <property type="entry name" value="RNA_MeTrfase_RsmD"/>
</dbReference>
<dbReference type="RefSeq" id="WP_317635185.1">
    <property type="nucleotide sequence ID" value="NZ_AP026802.1"/>
</dbReference>
<sequence>MLRIIGGDYSGIKLVAPKGDNTRPTTDAVREAIFNLLQTYTFVGPVLDLYAGSGALGIEAFSRYEQPTYLVDRSYEAVQAVKANLVKLHHDEMFHVIKSDAKKALLKFQNQDLQFSLIFLDPPYRYQNQNDDVVQIVELGLTKPGTVFVSQGDLDLTENNFASVELLKFKKYGKTLIYIYRVRD</sequence>